<evidence type="ECO:0000313" key="2">
    <source>
        <dbReference type="EMBL" id="GGU91982.1"/>
    </source>
</evidence>
<proteinExistence type="predicted"/>
<protein>
    <submittedName>
        <fullName evidence="2">Uncharacterized protein</fullName>
    </submittedName>
</protein>
<accession>A0ABQ2VM68</accession>
<sequence length="120" mass="12385">MPFRVGGAELREPAVVGPGAGHAELRVLVAGEAEADAEGGGGRAVHGVGVREDDLGCDPVAVQLLRPLRRVPTGAQPLLVVLEPLGGEGLVADAEPGHRRAPGLPAGQELVKGRWKRESR</sequence>
<feature type="region of interest" description="Disordered" evidence="1">
    <location>
        <begin position="93"/>
        <end position="120"/>
    </location>
</feature>
<dbReference type="EMBL" id="BMRP01000039">
    <property type="protein sequence ID" value="GGU91982.1"/>
    <property type="molecule type" value="Genomic_DNA"/>
</dbReference>
<gene>
    <name evidence="2" type="ORF">GCM10010211_68470</name>
</gene>
<comment type="caution">
    <text evidence="2">The sequence shown here is derived from an EMBL/GenBank/DDBJ whole genome shotgun (WGS) entry which is preliminary data.</text>
</comment>
<name>A0ABQ2VM68_9ACTN</name>
<reference evidence="3" key="1">
    <citation type="journal article" date="2019" name="Int. J. Syst. Evol. Microbiol.">
        <title>The Global Catalogue of Microorganisms (GCM) 10K type strain sequencing project: providing services to taxonomists for standard genome sequencing and annotation.</title>
        <authorList>
            <consortium name="The Broad Institute Genomics Platform"/>
            <consortium name="The Broad Institute Genome Sequencing Center for Infectious Disease"/>
            <person name="Wu L."/>
            <person name="Ma J."/>
        </authorList>
    </citation>
    <scope>NUCLEOTIDE SEQUENCE [LARGE SCALE GENOMIC DNA]</scope>
    <source>
        <strain evidence="3">JCM 3399</strain>
    </source>
</reference>
<keyword evidence="3" id="KW-1185">Reference proteome</keyword>
<dbReference type="Proteomes" id="UP000654471">
    <property type="component" value="Unassembled WGS sequence"/>
</dbReference>
<organism evidence="2 3">
    <name type="scientific">Streptomyces albospinus</name>
    <dbReference type="NCBI Taxonomy" id="285515"/>
    <lineage>
        <taxon>Bacteria</taxon>
        <taxon>Bacillati</taxon>
        <taxon>Actinomycetota</taxon>
        <taxon>Actinomycetes</taxon>
        <taxon>Kitasatosporales</taxon>
        <taxon>Streptomycetaceae</taxon>
        <taxon>Streptomyces</taxon>
    </lineage>
</organism>
<evidence type="ECO:0000256" key="1">
    <source>
        <dbReference type="SAM" id="MobiDB-lite"/>
    </source>
</evidence>
<evidence type="ECO:0000313" key="3">
    <source>
        <dbReference type="Proteomes" id="UP000654471"/>
    </source>
</evidence>